<reference evidence="2" key="1">
    <citation type="submission" date="2024-01" db="EMBL/GenBank/DDBJ databases">
        <title>Roseobacter fucihabitans sp. nov., isolated from the brown alga Fucus spiralis.</title>
        <authorList>
            <person name="Hahnke S."/>
            <person name="Berger M."/>
            <person name="Schlingloff A."/>
            <person name="Athale I."/>
            <person name="Neumann-Schaal M."/>
            <person name="Adenaya A."/>
            <person name="Poehlein A."/>
            <person name="Daniel R."/>
            <person name="Pertersen J."/>
            <person name="Brinkhoff T."/>
        </authorList>
    </citation>
    <scope>NUCLEOTIDE SEQUENCE [LARGE SCALE GENOMIC DNA]</scope>
    <source>
        <strain evidence="2">B14</strain>
    </source>
</reference>
<evidence type="ECO:0000313" key="2">
    <source>
        <dbReference type="Proteomes" id="UP001318682"/>
    </source>
</evidence>
<gene>
    <name evidence="1" type="ORF">ROLI_040290</name>
</gene>
<organism evidence="1 2">
    <name type="scientific">Roseobacter fucihabitans</name>
    <dbReference type="NCBI Taxonomy" id="1537242"/>
    <lineage>
        <taxon>Bacteria</taxon>
        <taxon>Pseudomonadati</taxon>
        <taxon>Pseudomonadota</taxon>
        <taxon>Alphaproteobacteria</taxon>
        <taxon>Rhodobacterales</taxon>
        <taxon>Roseobacteraceae</taxon>
        <taxon>Roseobacter</taxon>
    </lineage>
</organism>
<dbReference type="Proteomes" id="UP001318682">
    <property type="component" value="Chromosome"/>
</dbReference>
<protein>
    <submittedName>
        <fullName evidence="1">Uncharacterized protein</fullName>
    </submittedName>
</protein>
<accession>A0ABZ2BY43</accession>
<evidence type="ECO:0000313" key="1">
    <source>
        <dbReference type="EMBL" id="WVX50929.1"/>
    </source>
</evidence>
<name>A0ABZ2BY43_9RHOB</name>
<dbReference type="EMBL" id="CP143423">
    <property type="protein sequence ID" value="WVX50929.1"/>
    <property type="molecule type" value="Genomic_DNA"/>
</dbReference>
<proteinExistence type="predicted"/>
<sequence length="66" mass="7179">MIMPPPLGRLLCNRLPGNGTLLNGKWLKRAPGAAQKRDRSSLSHLILGKFIKGYSNFGSGITCLQN</sequence>
<keyword evidence="2" id="KW-1185">Reference proteome</keyword>